<sequence>MYNVYKHMFLLFLEVLAMEMMLIGKKYYERVTQPIVTKERWEQYLKLINDSIVNDYSLRFTTYRGIANISEILYVKERLKYARFYATS</sequence>
<accession>A0A9P1SW41</accession>
<dbReference type="EMBL" id="AAAIXK010000013">
    <property type="protein sequence ID" value="EAC5551989.1"/>
    <property type="molecule type" value="Genomic_DNA"/>
</dbReference>
<comment type="caution">
    <text evidence="1">The sequence shown here is derived from an EMBL/GenBank/DDBJ whole genome shotgun (WGS) entry which is preliminary data.</text>
</comment>
<protein>
    <submittedName>
        <fullName evidence="1">Uncharacterized protein</fullName>
    </submittedName>
</protein>
<gene>
    <name evidence="1" type="ORF">ARY78_16380</name>
</gene>
<proteinExistence type="predicted"/>
<evidence type="ECO:0000313" key="2">
    <source>
        <dbReference type="Proteomes" id="UP000365297"/>
    </source>
</evidence>
<dbReference type="AlphaFoldDB" id="A0A9P1SW41"/>
<reference evidence="1 2" key="1">
    <citation type="submission" date="2018-06" db="EMBL/GenBank/DDBJ databases">
        <authorList>
            <consortium name="GenomeTrakr: Next Generation Sequencing Network for Food Pathogen Tracability"/>
        </authorList>
    </citation>
    <scope>NUCLEOTIDE SEQUENCE [LARGE SCALE GENOMIC DNA]</scope>
    <source>
        <strain evidence="1 2">FDA00007096</strain>
    </source>
</reference>
<organism evidence="1 2">
    <name type="scientific">Listeria monocytogenes</name>
    <dbReference type="NCBI Taxonomy" id="1639"/>
    <lineage>
        <taxon>Bacteria</taxon>
        <taxon>Bacillati</taxon>
        <taxon>Bacillota</taxon>
        <taxon>Bacilli</taxon>
        <taxon>Bacillales</taxon>
        <taxon>Listeriaceae</taxon>
        <taxon>Listeria</taxon>
    </lineage>
</organism>
<evidence type="ECO:0000313" key="1">
    <source>
        <dbReference type="EMBL" id="EAC5551989.1"/>
    </source>
</evidence>
<name>A0A9P1SW41_LISMN</name>
<dbReference type="Proteomes" id="UP000365297">
    <property type="component" value="Unassembled WGS sequence"/>
</dbReference>